<dbReference type="InterPro" id="IPR024046">
    <property type="entry name" value="Flagellar_assmbl_FliW_dom_sf"/>
</dbReference>
<evidence type="ECO:0000256" key="1">
    <source>
        <dbReference type="ARBA" id="ARBA00022490"/>
    </source>
</evidence>
<name>A0ABV7TXV0_9NEIS</name>
<comment type="caution">
    <text evidence="5">The sequence shown here is derived from an EMBL/GenBank/DDBJ whole genome shotgun (WGS) entry which is preliminary data.</text>
</comment>
<comment type="function">
    <text evidence="4">Acts as an anti-CsrA protein, binds CsrA and prevents it from repressing translation of its target genes, one of which is flagellin. Binds to flagellin and participates in the assembly of the flagellum.</text>
</comment>
<keyword evidence="1 4" id="KW-0963">Cytoplasm</keyword>
<evidence type="ECO:0000313" key="6">
    <source>
        <dbReference type="Proteomes" id="UP001595636"/>
    </source>
</evidence>
<organism evidence="5 6">
    <name type="scientific">Vogesella amnigena</name>
    <dbReference type="NCBI Taxonomy" id="1507449"/>
    <lineage>
        <taxon>Bacteria</taxon>
        <taxon>Pseudomonadati</taxon>
        <taxon>Pseudomonadota</taxon>
        <taxon>Betaproteobacteria</taxon>
        <taxon>Neisseriales</taxon>
        <taxon>Chromobacteriaceae</taxon>
        <taxon>Vogesella</taxon>
    </lineage>
</organism>
<sequence length="148" mass="16654">MLFNTSLLGEVDIDEQSVITFANGLPAFEHCKRFKLFHDAECESPRVHWLQSLDDADVLFSVTDPANLGIRYEVQLSDAEVAQLQLSRPEDVGVLLIIYRDGEEDSKQPLLSHLRANVRNPLIINFANQHGLQLGNLDCDIVFHNRAG</sequence>
<comment type="similarity">
    <text evidence="4">Belongs to the FliW family.</text>
</comment>
<evidence type="ECO:0000313" key="5">
    <source>
        <dbReference type="EMBL" id="MFC3627583.1"/>
    </source>
</evidence>
<evidence type="ECO:0000256" key="4">
    <source>
        <dbReference type="HAMAP-Rule" id="MF_01185"/>
    </source>
</evidence>
<dbReference type="RefSeq" id="WP_390281383.1">
    <property type="nucleotide sequence ID" value="NZ_JBHRYH010000046.1"/>
</dbReference>
<dbReference type="PANTHER" id="PTHR39190">
    <property type="entry name" value="FLAGELLAR ASSEMBLY FACTOR FLIW"/>
    <property type="match status" value="1"/>
</dbReference>
<dbReference type="SUPFAM" id="SSF141457">
    <property type="entry name" value="BH3618-like"/>
    <property type="match status" value="1"/>
</dbReference>
<dbReference type="Gene3D" id="2.30.290.10">
    <property type="entry name" value="BH3618-like"/>
    <property type="match status" value="1"/>
</dbReference>
<accession>A0ABV7TXV0</accession>
<keyword evidence="5" id="KW-0282">Flagellum</keyword>
<comment type="subcellular location">
    <subcellularLocation>
        <location evidence="4">Cytoplasm</location>
    </subcellularLocation>
</comment>
<keyword evidence="4" id="KW-0143">Chaperone</keyword>
<dbReference type="Proteomes" id="UP001595636">
    <property type="component" value="Unassembled WGS sequence"/>
</dbReference>
<keyword evidence="6" id="KW-1185">Reference proteome</keyword>
<dbReference type="HAMAP" id="MF_01185">
    <property type="entry name" value="FliW"/>
    <property type="match status" value="1"/>
</dbReference>
<dbReference type="Pfam" id="PF02623">
    <property type="entry name" value="FliW"/>
    <property type="match status" value="1"/>
</dbReference>
<dbReference type="PANTHER" id="PTHR39190:SF1">
    <property type="entry name" value="FLAGELLAR ASSEMBLY FACTOR FLIW"/>
    <property type="match status" value="1"/>
</dbReference>
<comment type="subunit">
    <text evidence="4">Interacts with translational regulator CsrA and flagellin(s).</text>
</comment>
<dbReference type="EMBL" id="JBHRYH010000046">
    <property type="protein sequence ID" value="MFC3627583.1"/>
    <property type="molecule type" value="Genomic_DNA"/>
</dbReference>
<dbReference type="NCBIfam" id="NF009792">
    <property type="entry name" value="PRK13284.1"/>
    <property type="match status" value="1"/>
</dbReference>
<dbReference type="InterPro" id="IPR003775">
    <property type="entry name" value="Flagellar_assembly_factor_FliW"/>
</dbReference>
<evidence type="ECO:0000256" key="2">
    <source>
        <dbReference type="ARBA" id="ARBA00022795"/>
    </source>
</evidence>
<protein>
    <recommendedName>
        <fullName evidence="4">Flagellar assembly factor FliW</fullName>
    </recommendedName>
</protein>
<gene>
    <name evidence="4 5" type="primary">fliW</name>
    <name evidence="5" type="ORF">ACFOKJ_15795</name>
</gene>
<keyword evidence="5" id="KW-0969">Cilium</keyword>
<evidence type="ECO:0000256" key="3">
    <source>
        <dbReference type="ARBA" id="ARBA00022845"/>
    </source>
</evidence>
<keyword evidence="3 4" id="KW-0810">Translation regulation</keyword>
<keyword evidence="5" id="KW-0966">Cell projection</keyword>
<proteinExistence type="inferred from homology"/>
<keyword evidence="2 4" id="KW-1005">Bacterial flagellum biogenesis</keyword>
<reference evidence="6" key="1">
    <citation type="journal article" date="2019" name="Int. J. Syst. Evol. Microbiol.">
        <title>The Global Catalogue of Microorganisms (GCM) 10K type strain sequencing project: providing services to taxonomists for standard genome sequencing and annotation.</title>
        <authorList>
            <consortium name="The Broad Institute Genomics Platform"/>
            <consortium name="The Broad Institute Genome Sequencing Center for Infectious Disease"/>
            <person name="Wu L."/>
            <person name="Ma J."/>
        </authorList>
    </citation>
    <scope>NUCLEOTIDE SEQUENCE [LARGE SCALE GENOMIC DNA]</scope>
    <source>
        <strain evidence="6">KCTC 42195</strain>
    </source>
</reference>